<dbReference type="RefSeq" id="WP_094887397.1">
    <property type="nucleotide sequence ID" value="NZ_NPMS01000016.1"/>
</dbReference>
<sequence>MSVKMKKVLSVMLTILCLGVFIYAANGLIDTAIDYYKNRKVLNNIQETFYASDPGEINKRENGTNPNSVRSGFDILLKENKELVGWIAIEDTQIDYPILKADNNTDYLRQDFYKEDNIVGSIFMDFRNNVKSPGLNTIVYGHRTKDGSMFEHLSKYEDREFFKNHQTIEFDTLYDSYEAEIFAVYNTTIDFNYIQTDFASDEDYEQLLTGIREESMYETDVEVTSDDRILTLSTCDYDRDDNDGRLVVQAKLVKKG</sequence>
<dbReference type="SUPFAM" id="SSF63817">
    <property type="entry name" value="Sortase"/>
    <property type="match status" value="1"/>
</dbReference>
<dbReference type="InterPro" id="IPR005754">
    <property type="entry name" value="Sortase"/>
</dbReference>
<organism evidence="3 4">
    <name type="scientific">Virgibacillus indicus</name>
    <dbReference type="NCBI Taxonomy" id="2024554"/>
    <lineage>
        <taxon>Bacteria</taxon>
        <taxon>Bacillati</taxon>
        <taxon>Bacillota</taxon>
        <taxon>Bacilli</taxon>
        <taxon>Bacillales</taxon>
        <taxon>Bacillaceae</taxon>
        <taxon>Virgibacillus</taxon>
    </lineage>
</organism>
<evidence type="ECO:0000313" key="3">
    <source>
        <dbReference type="EMBL" id="OZU87049.1"/>
    </source>
</evidence>
<dbReference type="GO" id="GO:0016787">
    <property type="term" value="F:hydrolase activity"/>
    <property type="evidence" value="ECO:0007669"/>
    <property type="project" value="UniProtKB-KW"/>
</dbReference>
<dbReference type="NCBIfam" id="TIGR03064">
    <property type="entry name" value="sortase_srtB"/>
    <property type="match status" value="1"/>
</dbReference>
<dbReference type="OrthoDB" id="9806013at2"/>
<keyword evidence="4" id="KW-1185">Reference proteome</keyword>
<proteinExistence type="predicted"/>
<dbReference type="EMBL" id="NPMS01000016">
    <property type="protein sequence ID" value="OZU87049.1"/>
    <property type="molecule type" value="Genomic_DNA"/>
</dbReference>
<gene>
    <name evidence="3" type="primary">srtB</name>
    <name evidence="3" type="ORF">CIL03_18640</name>
</gene>
<accession>A0A265N6I0</accession>
<dbReference type="Proteomes" id="UP000216498">
    <property type="component" value="Unassembled WGS sequence"/>
</dbReference>
<evidence type="ECO:0000256" key="1">
    <source>
        <dbReference type="ARBA" id="ARBA00022801"/>
    </source>
</evidence>
<dbReference type="InterPro" id="IPR023365">
    <property type="entry name" value="Sortase_dom-sf"/>
</dbReference>
<dbReference type="InterPro" id="IPR009835">
    <property type="entry name" value="SrtB"/>
</dbReference>
<evidence type="ECO:0000313" key="4">
    <source>
        <dbReference type="Proteomes" id="UP000216498"/>
    </source>
</evidence>
<reference evidence="3 4" key="1">
    <citation type="submission" date="2017-08" db="EMBL/GenBank/DDBJ databases">
        <title>Virgibacillus indicus sp. nov. and Virgibacillus profoundi sp. nov, two moderately halophilic bacteria isolated from marine sediment by using the Microfluidic Streak Plate.</title>
        <authorList>
            <person name="Xu B."/>
            <person name="Hu B."/>
            <person name="Wang J."/>
            <person name="Zhu Y."/>
            <person name="Huang L."/>
            <person name="Du W."/>
            <person name="Huang Y."/>
        </authorList>
    </citation>
    <scope>NUCLEOTIDE SEQUENCE [LARGE SCALE GENOMIC DNA]</scope>
    <source>
        <strain evidence="3 4">IO3-P2-C2</strain>
    </source>
</reference>
<feature type="active site" description="Acyl-thioester intermediate" evidence="2">
    <location>
        <position position="235"/>
    </location>
</feature>
<protein>
    <submittedName>
        <fullName evidence="3">SrtB family sortase</fullName>
    </submittedName>
</protein>
<dbReference type="CDD" id="cd05826">
    <property type="entry name" value="Sortase_B"/>
    <property type="match status" value="1"/>
</dbReference>
<dbReference type="Pfam" id="PF04203">
    <property type="entry name" value="Sortase"/>
    <property type="match status" value="1"/>
</dbReference>
<name>A0A265N6I0_9BACI</name>
<keyword evidence="1" id="KW-0378">Hydrolase</keyword>
<evidence type="ECO:0000256" key="2">
    <source>
        <dbReference type="PIRSR" id="PIRSR605754-1"/>
    </source>
</evidence>
<dbReference type="Gene3D" id="2.40.260.10">
    <property type="entry name" value="Sortase"/>
    <property type="match status" value="1"/>
</dbReference>
<dbReference type="AlphaFoldDB" id="A0A265N6I0"/>
<comment type="caution">
    <text evidence="3">The sequence shown here is derived from an EMBL/GenBank/DDBJ whole genome shotgun (WGS) entry which is preliminary data.</text>
</comment>
<feature type="active site" description="Proton donor/acceptor" evidence="2">
    <location>
        <position position="142"/>
    </location>
</feature>